<accession>A0A5M8PFJ5</accession>
<organism evidence="1 2">
    <name type="scientific">Lasallia pustulata</name>
    <dbReference type="NCBI Taxonomy" id="136370"/>
    <lineage>
        <taxon>Eukaryota</taxon>
        <taxon>Fungi</taxon>
        <taxon>Dikarya</taxon>
        <taxon>Ascomycota</taxon>
        <taxon>Pezizomycotina</taxon>
        <taxon>Lecanoromycetes</taxon>
        <taxon>OSLEUM clade</taxon>
        <taxon>Umbilicariomycetidae</taxon>
        <taxon>Umbilicariales</taxon>
        <taxon>Umbilicariaceae</taxon>
        <taxon>Lasallia</taxon>
    </lineage>
</organism>
<evidence type="ECO:0000313" key="2">
    <source>
        <dbReference type="Proteomes" id="UP000324767"/>
    </source>
</evidence>
<gene>
    <name evidence="1" type="ORF">FRX48_07838</name>
</gene>
<comment type="caution">
    <text evidence="1">The sequence shown here is derived from an EMBL/GenBank/DDBJ whole genome shotgun (WGS) entry which is preliminary data.</text>
</comment>
<reference evidence="1 2" key="1">
    <citation type="submission" date="2019-09" db="EMBL/GenBank/DDBJ databases">
        <title>The hologenome of the rock-dwelling lichen Lasallia pustulata.</title>
        <authorList>
            <person name="Greshake Tzovaras B."/>
            <person name="Segers F."/>
            <person name="Bicker A."/>
            <person name="Dal Grande F."/>
            <person name="Otte J."/>
            <person name="Hankeln T."/>
            <person name="Schmitt I."/>
            <person name="Ebersberger I."/>
        </authorList>
    </citation>
    <scope>NUCLEOTIDE SEQUENCE [LARGE SCALE GENOMIC DNA]</scope>
    <source>
        <strain evidence="1">A1-1</strain>
    </source>
</reference>
<proteinExistence type="predicted"/>
<dbReference type="AlphaFoldDB" id="A0A5M8PFJ5"/>
<protein>
    <submittedName>
        <fullName evidence="1">Uncharacterized protein</fullName>
    </submittedName>
</protein>
<dbReference type="Proteomes" id="UP000324767">
    <property type="component" value="Unassembled WGS sequence"/>
</dbReference>
<dbReference type="EMBL" id="VXIT01000014">
    <property type="protein sequence ID" value="KAA6408097.1"/>
    <property type="molecule type" value="Genomic_DNA"/>
</dbReference>
<evidence type="ECO:0000313" key="1">
    <source>
        <dbReference type="EMBL" id="KAA6408097.1"/>
    </source>
</evidence>
<name>A0A5M8PFJ5_9LECA</name>
<sequence length="101" mass="11441">MRVGVLDINKGKERLKERGCIFNPDARISVNDFTYLFVGLPQGYASGASILQVSPQSLFSNHRFQNKLQEDWDHEKTVASLDSSANHMLQGKMPALWIFET</sequence>